<reference evidence="2" key="1">
    <citation type="journal article" date="2011" name="Nature">
        <title>Genome sequence and analysis of the tuber crop potato.</title>
        <authorList>
            <consortium name="The Potato Genome Sequencing Consortium"/>
        </authorList>
    </citation>
    <scope>NUCLEOTIDE SEQUENCE [LARGE SCALE GENOMIC DNA]</scope>
    <source>
        <strain evidence="2">cv. DM1-3 516 R44</strain>
    </source>
</reference>
<protein>
    <recommendedName>
        <fullName evidence="3">Integrase core domain containing protein</fullName>
    </recommendedName>
</protein>
<evidence type="ECO:0008006" key="3">
    <source>
        <dbReference type="Google" id="ProtNLM"/>
    </source>
</evidence>
<organism evidence="1 2">
    <name type="scientific">Solanum tuberosum</name>
    <name type="common">Potato</name>
    <dbReference type="NCBI Taxonomy" id="4113"/>
    <lineage>
        <taxon>Eukaryota</taxon>
        <taxon>Viridiplantae</taxon>
        <taxon>Streptophyta</taxon>
        <taxon>Embryophyta</taxon>
        <taxon>Tracheophyta</taxon>
        <taxon>Spermatophyta</taxon>
        <taxon>Magnoliopsida</taxon>
        <taxon>eudicotyledons</taxon>
        <taxon>Gunneridae</taxon>
        <taxon>Pentapetalae</taxon>
        <taxon>asterids</taxon>
        <taxon>lamiids</taxon>
        <taxon>Solanales</taxon>
        <taxon>Solanaceae</taxon>
        <taxon>Solanoideae</taxon>
        <taxon>Solaneae</taxon>
        <taxon>Solanum</taxon>
    </lineage>
</organism>
<dbReference type="PaxDb" id="4113-PGSC0003DMT400085809"/>
<dbReference type="InParanoid" id="M1DAB5"/>
<dbReference type="Gramene" id="PGSC0003DMT400085809">
    <property type="protein sequence ID" value="PGSC0003DMT400085809"/>
    <property type="gene ID" value="PGSC0003DMG400035380"/>
</dbReference>
<reference evidence="1" key="2">
    <citation type="submission" date="2015-06" db="UniProtKB">
        <authorList>
            <consortium name="EnsemblPlants"/>
        </authorList>
    </citation>
    <scope>IDENTIFICATION</scope>
    <source>
        <strain evidence="1">DM1-3 516 R44</strain>
    </source>
</reference>
<dbReference type="Proteomes" id="UP000011115">
    <property type="component" value="Unassembled WGS sequence"/>
</dbReference>
<dbReference type="HOGENOM" id="CLU_1535149_0_0_1"/>
<evidence type="ECO:0000313" key="1">
    <source>
        <dbReference type="EnsemblPlants" id="PGSC0003DMT400085809"/>
    </source>
</evidence>
<accession>M1DAB5</accession>
<keyword evidence="2" id="KW-1185">Reference proteome</keyword>
<sequence>MCLQRSADPIDSLWVYPQTVNGVHGSQDIPVRPNTDPTPNMEEPNWWCVDGQWKIYRDTRMLNEKEKITQLITEECRALTGSLHTTYDIYAFFQRHRDSRVPISHYDKLIQATKTLVIGLIRDEANLVAPQREPQVEVILFGVDLVADVEQMQVVDPSLLSPTEDVPASHSPASS</sequence>
<dbReference type="AlphaFoldDB" id="M1DAB5"/>
<dbReference type="EnsemblPlants" id="PGSC0003DMT400085809">
    <property type="protein sequence ID" value="PGSC0003DMT400085809"/>
    <property type="gene ID" value="PGSC0003DMG400035380"/>
</dbReference>
<evidence type="ECO:0000313" key="2">
    <source>
        <dbReference type="Proteomes" id="UP000011115"/>
    </source>
</evidence>
<proteinExistence type="predicted"/>
<name>M1DAB5_SOLTU</name>